<dbReference type="GeneID" id="87598643"/>
<evidence type="ECO:0000313" key="2">
    <source>
        <dbReference type="EMBL" id="KOO38145.1"/>
    </source>
</evidence>
<dbReference type="Pfam" id="PF12706">
    <property type="entry name" value="Lactamase_B_2"/>
    <property type="match status" value="1"/>
</dbReference>
<dbReference type="PANTHER" id="PTHR15032">
    <property type="entry name" value="N-ACYL-PHOSPHATIDYLETHANOLAMINE-HYDROLYZING PHOSPHOLIPASE D"/>
    <property type="match status" value="1"/>
</dbReference>
<dbReference type="PATRIC" id="fig|136160.3.peg.1096"/>
<dbReference type="PANTHER" id="PTHR15032:SF36">
    <property type="entry name" value="METALLO-BETA-LACTAMASE DOMAIN-CONTAINING PROTEIN"/>
    <property type="match status" value="1"/>
</dbReference>
<reference evidence="2" key="1">
    <citation type="submission" date="2015-08" db="EMBL/GenBank/DDBJ databases">
        <title>Complete DNA Sequence of Pseudomonas syringae pv. actinidiae, the Causal Agent of Kiwifruit Canker Disease.</title>
        <authorList>
            <person name="Rikkerink E.H.A."/>
            <person name="Fineran P.C."/>
        </authorList>
    </citation>
    <scope>NUCLEOTIDE SEQUENCE</scope>
    <source>
        <strain evidence="2">DSM 13666</strain>
    </source>
</reference>
<dbReference type="SUPFAM" id="SSF56281">
    <property type="entry name" value="Metallo-hydrolase/oxidoreductase"/>
    <property type="match status" value="1"/>
</dbReference>
<dbReference type="RefSeq" id="WP_010899260.1">
    <property type="nucleotide sequence ID" value="NZ_CP040441.1"/>
</dbReference>
<organism evidence="2">
    <name type="scientific">Halalkalibacterium halodurans</name>
    <name type="common">Bacillus halodurans</name>
    <dbReference type="NCBI Taxonomy" id="86665"/>
    <lineage>
        <taxon>Bacteria</taxon>
        <taxon>Bacillati</taxon>
        <taxon>Bacillota</taxon>
        <taxon>Bacilli</taxon>
        <taxon>Bacillales</taxon>
        <taxon>Bacillaceae</taxon>
        <taxon>Halalkalibacterium (ex Joshi et al. 2022)</taxon>
    </lineage>
</organism>
<proteinExistence type="predicted"/>
<dbReference type="Gene3D" id="3.60.15.10">
    <property type="entry name" value="Ribonuclease Z/Hydroxyacylglutathione hydrolase-like"/>
    <property type="match status" value="1"/>
</dbReference>
<comment type="caution">
    <text evidence="2">The sequence shown here is derived from an EMBL/GenBank/DDBJ whole genome shotgun (WGS) entry which is preliminary data.</text>
</comment>
<dbReference type="GO" id="GO:0070290">
    <property type="term" value="F:N-acylphosphatidylethanolamine-specific phospholipase D activity"/>
    <property type="evidence" value="ECO:0007669"/>
    <property type="project" value="InterPro"/>
</dbReference>
<dbReference type="SMART" id="SM00849">
    <property type="entry name" value="Lactamase_B"/>
    <property type="match status" value="1"/>
</dbReference>
<sequence>MPKRYQNLDEVGTNKTLVEIWKCLRERWSKSKDLSIHIPRADERNVEELKKNRTKTSYTWIGHSSFLLQMKGLNILTDPVFAKYLGFSKRLISPGLSIDELPEIDIVVISHGHYDHLEFSTLRSLKGEPIFYVPAGLNLLFQKKGLHRVEEANWWDTFQHQDLTIHFVPAQHWTRRSLFDTNTSHWGGWVLESDEETNYFVGDTGYFRGFQEIGKKFALDTVFMPIGSYEPEWFTYASHINPEDAVKAFVELQAKTFVPMHYGTYRLADDTGPEALARLLHEWKRCQLPEHQLFVMKVGETVFKK</sequence>
<dbReference type="AlphaFoldDB" id="A0A0M0KH19"/>
<feature type="domain" description="Metallo-beta-lactamase" evidence="1">
    <location>
        <begin position="62"/>
        <end position="261"/>
    </location>
</feature>
<accession>A0A0M0KH19</accession>
<evidence type="ECO:0000259" key="1">
    <source>
        <dbReference type="SMART" id="SM00849"/>
    </source>
</evidence>
<dbReference type="OMA" id="QHWTRRT"/>
<dbReference type="InterPro" id="IPR036866">
    <property type="entry name" value="RibonucZ/Hydroxyglut_hydro"/>
</dbReference>
<dbReference type="PIRSF" id="PIRSF038896">
    <property type="entry name" value="NAPE-PLD"/>
    <property type="match status" value="1"/>
</dbReference>
<dbReference type="GO" id="GO:0005737">
    <property type="term" value="C:cytoplasm"/>
    <property type="evidence" value="ECO:0007669"/>
    <property type="project" value="TreeGrafter"/>
</dbReference>
<dbReference type="InterPro" id="IPR024884">
    <property type="entry name" value="NAPE-PLD"/>
</dbReference>
<protein>
    <submittedName>
        <fullName evidence="2">Beta-lactamase</fullName>
    </submittedName>
</protein>
<name>A0A0M0KH19_ALKHA</name>
<dbReference type="InterPro" id="IPR001279">
    <property type="entry name" value="Metallo-B-lactamas"/>
</dbReference>
<gene>
    <name evidence="2" type="ORF">AMD02_04175</name>
</gene>
<dbReference type="GO" id="GO:0008270">
    <property type="term" value="F:zinc ion binding"/>
    <property type="evidence" value="ECO:0007669"/>
    <property type="project" value="InterPro"/>
</dbReference>
<dbReference type="EMBL" id="LILD01000001">
    <property type="protein sequence ID" value="KOO38145.1"/>
    <property type="molecule type" value="Genomic_DNA"/>
</dbReference>